<dbReference type="InterPro" id="IPR036452">
    <property type="entry name" value="Ribo_hydro-like"/>
</dbReference>
<dbReference type="PANTHER" id="PTHR12304">
    <property type="entry name" value="INOSINE-URIDINE PREFERRING NUCLEOSIDE HYDROLASE"/>
    <property type="match status" value="1"/>
</dbReference>
<reference evidence="4 5" key="1">
    <citation type="journal article" date="2015" name="Genome Announc.">
        <title>Expanding the biotechnology potential of lactobacilli through comparative genomics of 213 strains and associated genera.</title>
        <authorList>
            <person name="Sun Z."/>
            <person name="Harris H.M."/>
            <person name="McCann A."/>
            <person name="Guo C."/>
            <person name="Argimon S."/>
            <person name="Zhang W."/>
            <person name="Yang X."/>
            <person name="Jeffery I.B."/>
            <person name="Cooney J.C."/>
            <person name="Kagawa T.F."/>
            <person name="Liu W."/>
            <person name="Song Y."/>
            <person name="Salvetti E."/>
            <person name="Wrobel A."/>
            <person name="Rasinkangas P."/>
            <person name="Parkhill J."/>
            <person name="Rea M.C."/>
            <person name="O'Sullivan O."/>
            <person name="Ritari J."/>
            <person name="Douillard F.P."/>
            <person name="Paul Ross R."/>
            <person name="Yang R."/>
            <person name="Briner A.E."/>
            <person name="Felis G.E."/>
            <person name="de Vos W.M."/>
            <person name="Barrangou R."/>
            <person name="Klaenhammer T.R."/>
            <person name="Caufield P.W."/>
            <person name="Cui Y."/>
            <person name="Zhang H."/>
            <person name="O'Toole P.W."/>
        </authorList>
    </citation>
    <scope>NUCLEOTIDE SEQUENCE [LARGE SCALE GENOMIC DNA]</scope>
    <source>
        <strain evidence="4 5">DSM 16698</strain>
    </source>
</reference>
<evidence type="ECO:0000313" key="4">
    <source>
        <dbReference type="EMBL" id="KRN89443.1"/>
    </source>
</evidence>
<evidence type="ECO:0000256" key="2">
    <source>
        <dbReference type="ARBA" id="ARBA00023295"/>
    </source>
</evidence>
<dbReference type="SUPFAM" id="SSF53590">
    <property type="entry name" value="Nucleoside hydrolase"/>
    <property type="match status" value="1"/>
</dbReference>
<dbReference type="InterPro" id="IPR023186">
    <property type="entry name" value="IUNH"/>
</dbReference>
<dbReference type="Proteomes" id="UP000051529">
    <property type="component" value="Unassembled WGS sequence"/>
</dbReference>
<organism evidence="4 5">
    <name type="scientific">Lactobacillus amylovorus subsp. animalium DSM 16698</name>
    <dbReference type="NCBI Taxonomy" id="695563"/>
    <lineage>
        <taxon>Bacteria</taxon>
        <taxon>Bacillati</taxon>
        <taxon>Bacillota</taxon>
        <taxon>Bacilli</taxon>
        <taxon>Lactobacillales</taxon>
        <taxon>Lactobacillaceae</taxon>
        <taxon>Lactobacillus</taxon>
        <taxon>Lactobacillus amylovorus subsp. animalium</taxon>
    </lineage>
</organism>
<dbReference type="InterPro" id="IPR001910">
    <property type="entry name" value="Inosine/uridine_hydrolase_dom"/>
</dbReference>
<dbReference type="GO" id="GO:0006152">
    <property type="term" value="P:purine nucleoside catabolic process"/>
    <property type="evidence" value="ECO:0007669"/>
    <property type="project" value="TreeGrafter"/>
</dbReference>
<dbReference type="GO" id="GO:0005829">
    <property type="term" value="C:cytosol"/>
    <property type="evidence" value="ECO:0007669"/>
    <property type="project" value="TreeGrafter"/>
</dbReference>
<keyword evidence="2" id="KW-0326">Glycosidase</keyword>
<dbReference type="CDD" id="cd02647">
    <property type="entry name" value="nuc_hydro_TvIAG"/>
    <property type="match status" value="1"/>
</dbReference>
<evidence type="ECO:0000256" key="1">
    <source>
        <dbReference type="ARBA" id="ARBA00022801"/>
    </source>
</evidence>
<dbReference type="EMBL" id="JQBQ01000032">
    <property type="protein sequence ID" value="KRN89443.1"/>
    <property type="molecule type" value="Genomic_DNA"/>
</dbReference>
<dbReference type="GO" id="GO:0008477">
    <property type="term" value="F:purine nucleosidase activity"/>
    <property type="evidence" value="ECO:0007669"/>
    <property type="project" value="TreeGrafter"/>
</dbReference>
<comment type="caution">
    <text evidence="4">The sequence shown here is derived from an EMBL/GenBank/DDBJ whole genome shotgun (WGS) entry which is preliminary data.</text>
</comment>
<gene>
    <name evidence="4" type="ORF">IV44_GL001014</name>
</gene>
<name>A0A0R2KJB0_LACAM</name>
<sequence>MKKQMKNIYFNHDGNIDDLVSYLLLLQAPDIKLLGVGAIDADGYIDPSVEACRKMTDLFNLRGDKLSVARSNSRAVNQFPHEWRMATYSFNYLPMLNEKGHIDTPQAELPAHLDMVEKIKKSKEPVTLVMTGPLTDLARALDTDPDIEKNIKKLYWMGGSLDGHGNVAMVNADGSQEWNSFWDPYAVKRVFDSDIKIQMVGLESTEELPLNDKLRQHWASLCKYPAMDLVGQGYSMIVSIPAAELYLWDVLTTVSALYPEVVETEVTHAKVITDGLRAGSFDRDPNGREVTLVTKAHKDLFFKKMDEILERTK</sequence>
<keyword evidence="1 4" id="KW-0378">Hydrolase</keyword>
<protein>
    <submittedName>
        <fullName evidence="4">Nucleoside hydrolase</fullName>
    </submittedName>
</protein>
<accession>A0A0R2KJB0</accession>
<dbReference type="PATRIC" id="fig|695563.3.peg.1067"/>
<dbReference type="Gene3D" id="3.90.245.10">
    <property type="entry name" value="Ribonucleoside hydrolase-like"/>
    <property type="match status" value="1"/>
</dbReference>
<dbReference type="Pfam" id="PF01156">
    <property type="entry name" value="IU_nuc_hydro"/>
    <property type="match status" value="1"/>
</dbReference>
<evidence type="ECO:0000259" key="3">
    <source>
        <dbReference type="Pfam" id="PF01156"/>
    </source>
</evidence>
<proteinExistence type="predicted"/>
<evidence type="ECO:0000313" key="5">
    <source>
        <dbReference type="Proteomes" id="UP000051529"/>
    </source>
</evidence>
<dbReference type="PANTHER" id="PTHR12304:SF46">
    <property type="entry name" value="INOSINE-ADENOSINE-GUANOSINE-NUCLEOSIDE HYDROLASE"/>
    <property type="match status" value="1"/>
</dbReference>
<dbReference type="AlphaFoldDB" id="A0A0R2KJB0"/>
<feature type="domain" description="Inosine/uridine-preferring nucleoside hydrolase" evidence="3">
    <location>
        <begin position="8"/>
        <end position="302"/>
    </location>
</feature>